<dbReference type="Proteomes" id="UP001149860">
    <property type="component" value="Chromosome"/>
</dbReference>
<dbReference type="EMBL" id="CP168151">
    <property type="protein sequence ID" value="XFD39474.1"/>
    <property type="molecule type" value="Genomic_DNA"/>
</dbReference>
<organism evidence="1 2">
    <name type="scientific">Lentilactobacillus terminaliae</name>
    <dbReference type="NCBI Taxonomy" id="3003483"/>
    <lineage>
        <taxon>Bacteria</taxon>
        <taxon>Bacillati</taxon>
        <taxon>Bacillota</taxon>
        <taxon>Bacilli</taxon>
        <taxon>Lactobacillales</taxon>
        <taxon>Lactobacillaceae</taxon>
        <taxon>Lentilactobacillus</taxon>
    </lineage>
</organism>
<reference evidence="1" key="1">
    <citation type="submission" date="2024-08" db="EMBL/GenBank/DDBJ databases">
        <title>Lentilactobacillus sp. nov., isolated from tree bark.</title>
        <authorList>
            <person name="Phuengjayaem S."/>
            <person name="Tanasupawat S."/>
        </authorList>
    </citation>
    <scope>NUCLEOTIDE SEQUENCE</scope>
    <source>
        <strain evidence="1">SPB1-3</strain>
    </source>
</reference>
<evidence type="ECO:0000313" key="2">
    <source>
        <dbReference type="Proteomes" id="UP001149860"/>
    </source>
</evidence>
<protein>
    <submittedName>
        <fullName evidence="1">MarR family winged helix-turn-helix transcriptional regulator</fullName>
    </submittedName>
</protein>
<name>A0ACD5DDL3_9LACO</name>
<proteinExistence type="predicted"/>
<sequence length="153" mass="17886">MVSNQNNDRVQGISIVNRIIQNDLKRNVKQYGLNENNYFFIFFINDHPGASQDELTRTMFLDHSTITRAVAKLIKLGYLERRFDEHDKRISRLYLTAEGEALRKPLYELTQHAEDVAFNNLSDDERETVQTLLLKSALSHEKEKAKNAITKYR</sequence>
<evidence type="ECO:0000313" key="1">
    <source>
        <dbReference type="EMBL" id="XFD39474.1"/>
    </source>
</evidence>
<keyword evidence="2" id="KW-1185">Reference proteome</keyword>
<gene>
    <name evidence="1" type="ORF">O0236_008745</name>
</gene>
<accession>A0ACD5DDL3</accession>